<dbReference type="EMBL" id="SPHZ02000003">
    <property type="protein sequence ID" value="KAF0922629.1"/>
    <property type="molecule type" value="Genomic_DNA"/>
</dbReference>
<comment type="caution">
    <text evidence="1">The sequence shown here is derived from an EMBL/GenBank/DDBJ whole genome shotgun (WGS) entry which is preliminary data.</text>
</comment>
<organism evidence="1 2">
    <name type="scientific">Oryza meyeriana var. granulata</name>
    <dbReference type="NCBI Taxonomy" id="110450"/>
    <lineage>
        <taxon>Eukaryota</taxon>
        <taxon>Viridiplantae</taxon>
        <taxon>Streptophyta</taxon>
        <taxon>Embryophyta</taxon>
        <taxon>Tracheophyta</taxon>
        <taxon>Spermatophyta</taxon>
        <taxon>Magnoliopsida</taxon>
        <taxon>Liliopsida</taxon>
        <taxon>Poales</taxon>
        <taxon>Poaceae</taxon>
        <taxon>BOP clade</taxon>
        <taxon>Oryzoideae</taxon>
        <taxon>Oryzeae</taxon>
        <taxon>Oryzinae</taxon>
        <taxon>Oryza</taxon>
        <taxon>Oryza meyeriana</taxon>
    </lineage>
</organism>
<accession>A0A6G1ED15</accession>
<reference evidence="1 2" key="1">
    <citation type="submission" date="2019-11" db="EMBL/GenBank/DDBJ databases">
        <title>Whole genome sequence of Oryza granulata.</title>
        <authorList>
            <person name="Li W."/>
        </authorList>
    </citation>
    <scope>NUCLEOTIDE SEQUENCE [LARGE SCALE GENOMIC DNA]</scope>
    <source>
        <strain evidence="2">cv. Menghai</strain>
        <tissue evidence="1">Leaf</tissue>
    </source>
</reference>
<name>A0A6G1ED15_9ORYZ</name>
<evidence type="ECO:0000313" key="2">
    <source>
        <dbReference type="Proteomes" id="UP000479710"/>
    </source>
</evidence>
<gene>
    <name evidence="1" type="ORF">E2562_001038</name>
</gene>
<dbReference type="AlphaFoldDB" id="A0A6G1ED15"/>
<evidence type="ECO:0000313" key="1">
    <source>
        <dbReference type="EMBL" id="KAF0922629.1"/>
    </source>
</evidence>
<keyword evidence="2" id="KW-1185">Reference proteome</keyword>
<proteinExistence type="predicted"/>
<sequence>MQHLRGIHTYGEEASRLRTARSARCNRARAWERRRLPNGVENVKASNLANITITYKHTGAHTTVKNKVVIA</sequence>
<dbReference type="Proteomes" id="UP000479710">
    <property type="component" value="Unassembled WGS sequence"/>
</dbReference>
<protein>
    <submittedName>
        <fullName evidence="1">Uncharacterized protein</fullName>
    </submittedName>
</protein>